<accession>A0A6C0HDA0</accession>
<dbReference type="GO" id="GO:0006493">
    <property type="term" value="P:protein O-linked glycosylation"/>
    <property type="evidence" value="ECO:0007669"/>
    <property type="project" value="TreeGrafter"/>
</dbReference>
<evidence type="ECO:0000256" key="1">
    <source>
        <dbReference type="ARBA" id="ARBA00004323"/>
    </source>
</evidence>
<evidence type="ECO:0000256" key="8">
    <source>
        <dbReference type="ARBA" id="ARBA00023136"/>
    </source>
</evidence>
<evidence type="ECO:0000256" key="7">
    <source>
        <dbReference type="ARBA" id="ARBA00023034"/>
    </source>
</evidence>
<protein>
    <recommendedName>
        <fullName evidence="10">Hexosyltransferase</fullName>
    </recommendedName>
</protein>
<keyword evidence="3" id="KW-0808">Transferase</keyword>
<sequence>MNNYIMSTSLYKQDYILLIMNCVKYRPKAIAQKNTWLKQLPSYLRYYHVIGNPDLDTECGFLFDEVERILYVKTNDDYNSLPHKVIAAYEAVTKTFDFKYIFKTDDDQTLGNSRFFDMVRGMIERLDPKVHYGGNVVDVKQAYLSKYHKIHPELPENLPILPIKYCNGRFYFLSKEAINVLLNKKTEIAKEYLEDYAIGLHLPNKYKDNVLQIHSDQFFKDMF</sequence>
<proteinExistence type="predicted"/>
<evidence type="ECO:0000256" key="4">
    <source>
        <dbReference type="ARBA" id="ARBA00022692"/>
    </source>
</evidence>
<organism evidence="9">
    <name type="scientific">viral metagenome</name>
    <dbReference type="NCBI Taxonomy" id="1070528"/>
    <lineage>
        <taxon>unclassified sequences</taxon>
        <taxon>metagenomes</taxon>
        <taxon>organismal metagenomes</taxon>
    </lineage>
</organism>
<name>A0A6C0HDA0_9ZZZZ</name>
<keyword evidence="5" id="KW-0735">Signal-anchor</keyword>
<keyword evidence="4" id="KW-0812">Transmembrane</keyword>
<dbReference type="PANTHER" id="PTHR11214:SF3">
    <property type="entry name" value="BETA-1,3-GALACTOSYLTRANSFERASE 6"/>
    <property type="match status" value="1"/>
</dbReference>
<keyword evidence="8" id="KW-0472">Membrane</keyword>
<dbReference type="Pfam" id="PF01762">
    <property type="entry name" value="Galactosyl_T"/>
    <property type="match status" value="1"/>
</dbReference>
<keyword evidence="2" id="KW-0328">Glycosyltransferase</keyword>
<keyword evidence="6" id="KW-1133">Transmembrane helix</keyword>
<evidence type="ECO:0000256" key="6">
    <source>
        <dbReference type="ARBA" id="ARBA00022989"/>
    </source>
</evidence>
<dbReference type="GO" id="GO:0016758">
    <property type="term" value="F:hexosyltransferase activity"/>
    <property type="evidence" value="ECO:0007669"/>
    <property type="project" value="InterPro"/>
</dbReference>
<dbReference type="EMBL" id="MN739931">
    <property type="protein sequence ID" value="QHT78424.1"/>
    <property type="molecule type" value="Genomic_DNA"/>
</dbReference>
<evidence type="ECO:0000256" key="2">
    <source>
        <dbReference type="ARBA" id="ARBA00022676"/>
    </source>
</evidence>
<evidence type="ECO:0000256" key="5">
    <source>
        <dbReference type="ARBA" id="ARBA00022968"/>
    </source>
</evidence>
<dbReference type="AlphaFoldDB" id="A0A6C0HDA0"/>
<evidence type="ECO:0000313" key="9">
    <source>
        <dbReference type="EMBL" id="QHT78424.1"/>
    </source>
</evidence>
<keyword evidence="7" id="KW-0333">Golgi apparatus</keyword>
<comment type="subcellular location">
    <subcellularLocation>
        <location evidence="1">Golgi apparatus membrane</location>
        <topology evidence="1">Single-pass type II membrane protein</topology>
    </subcellularLocation>
</comment>
<dbReference type="Gene3D" id="3.90.550.50">
    <property type="match status" value="1"/>
</dbReference>
<evidence type="ECO:0000256" key="3">
    <source>
        <dbReference type="ARBA" id="ARBA00022679"/>
    </source>
</evidence>
<evidence type="ECO:0008006" key="10">
    <source>
        <dbReference type="Google" id="ProtNLM"/>
    </source>
</evidence>
<reference evidence="9" key="1">
    <citation type="journal article" date="2020" name="Nature">
        <title>Giant virus diversity and host interactions through global metagenomics.</title>
        <authorList>
            <person name="Schulz F."/>
            <person name="Roux S."/>
            <person name="Paez-Espino D."/>
            <person name="Jungbluth S."/>
            <person name="Walsh D.A."/>
            <person name="Denef V.J."/>
            <person name="McMahon K.D."/>
            <person name="Konstantinidis K.T."/>
            <person name="Eloe-Fadrosh E.A."/>
            <person name="Kyrpides N.C."/>
            <person name="Woyke T."/>
        </authorList>
    </citation>
    <scope>NUCLEOTIDE SEQUENCE</scope>
    <source>
        <strain evidence="9">GVMAG-M-3300023179-91</strain>
    </source>
</reference>
<dbReference type="InterPro" id="IPR002659">
    <property type="entry name" value="Glyco_trans_31"/>
</dbReference>
<dbReference type="GO" id="GO:0000139">
    <property type="term" value="C:Golgi membrane"/>
    <property type="evidence" value="ECO:0007669"/>
    <property type="project" value="UniProtKB-SubCell"/>
</dbReference>
<dbReference type="PANTHER" id="PTHR11214">
    <property type="entry name" value="BETA-1,3-N-ACETYLGLUCOSAMINYLTRANSFERASE"/>
    <property type="match status" value="1"/>
</dbReference>